<dbReference type="EMBL" id="JACHHZ010000006">
    <property type="protein sequence ID" value="MBB6096166.1"/>
    <property type="molecule type" value="Genomic_DNA"/>
</dbReference>
<dbReference type="Proteomes" id="UP000588068">
    <property type="component" value="Unassembled WGS sequence"/>
</dbReference>
<dbReference type="RefSeq" id="WP_184335536.1">
    <property type="nucleotide sequence ID" value="NZ_JACHHZ010000006.1"/>
</dbReference>
<evidence type="ECO:0000313" key="2">
    <source>
        <dbReference type="Proteomes" id="UP000588068"/>
    </source>
</evidence>
<name>A0A841HTE4_9GAMM</name>
<evidence type="ECO:0000313" key="1">
    <source>
        <dbReference type="EMBL" id="MBB6096166.1"/>
    </source>
</evidence>
<organism evidence="1 2">
    <name type="scientific">Povalibacter uvarum</name>
    <dbReference type="NCBI Taxonomy" id="732238"/>
    <lineage>
        <taxon>Bacteria</taxon>
        <taxon>Pseudomonadati</taxon>
        <taxon>Pseudomonadota</taxon>
        <taxon>Gammaproteobacteria</taxon>
        <taxon>Steroidobacterales</taxon>
        <taxon>Steroidobacteraceae</taxon>
        <taxon>Povalibacter</taxon>
    </lineage>
</organism>
<proteinExistence type="predicted"/>
<reference evidence="1 2" key="1">
    <citation type="submission" date="2020-08" db="EMBL/GenBank/DDBJ databases">
        <title>Genomic Encyclopedia of Type Strains, Phase IV (KMG-IV): sequencing the most valuable type-strain genomes for metagenomic binning, comparative biology and taxonomic classification.</title>
        <authorList>
            <person name="Goeker M."/>
        </authorList>
    </citation>
    <scope>NUCLEOTIDE SEQUENCE [LARGE SCALE GENOMIC DNA]</scope>
    <source>
        <strain evidence="1 2">DSM 26723</strain>
    </source>
</reference>
<dbReference type="AlphaFoldDB" id="A0A841HTE4"/>
<sequence>MADYGARLDELQAEVLKPQEQDLRLVAEGAPQAQVLARYTGYMAGIARYIDWRDRALNDALPVLKEESSSIKGVSQQSRWIEHFAKRGDEAFRTLTDLIKDKDLEKFAPNLKKFAEKVVEQESRFYALLREMPLGFLQGQLQEYTREFRDESKNLEDKWKSLGDQDRSIDQKASDTTQQVMRIMHETVQKVTENQRGIAEKLRNVKIDPNKPITGSTMNALSLILQGGVQYLMTTVEPYRASMQSYTDAFLQQHKMEETIVVVFAQIREAVREFLRKTNLDSAVKEYNDLTRASLDKTSQCPTTRQREDAKKFAEKAIEHVRPFMDRFKTEYERFIDQHRGIFVGAVSTKTIEDLLETSQRERSWADVERVNIQRQLQTVFEDSVKTWKIDVNGLSSDDQKALREVWEVELEKLGRGFVAAKDDRIQDQIKAMFKDKLSSLADRVKSSRGGLE</sequence>
<protein>
    <submittedName>
        <fullName evidence="1">Uncharacterized protein</fullName>
    </submittedName>
</protein>
<keyword evidence="2" id="KW-1185">Reference proteome</keyword>
<gene>
    <name evidence="1" type="ORF">HNQ60_005057</name>
</gene>
<accession>A0A841HTE4</accession>
<comment type="caution">
    <text evidence="1">The sequence shown here is derived from an EMBL/GenBank/DDBJ whole genome shotgun (WGS) entry which is preliminary data.</text>
</comment>